<evidence type="ECO:0000256" key="1">
    <source>
        <dbReference type="SAM" id="SignalP"/>
    </source>
</evidence>
<gene>
    <name evidence="2" type="ORF">AYI70_g3817</name>
</gene>
<keyword evidence="1" id="KW-0732">Signal</keyword>
<comment type="caution">
    <text evidence="2">The sequence shown here is derived from an EMBL/GenBank/DDBJ whole genome shotgun (WGS) entry which is preliminary data.</text>
</comment>
<evidence type="ECO:0000313" key="2">
    <source>
        <dbReference type="EMBL" id="OMJ20879.1"/>
    </source>
</evidence>
<dbReference type="AlphaFoldDB" id="A0A1R1Y226"/>
<reference evidence="2 3" key="1">
    <citation type="submission" date="2017-01" db="EMBL/GenBank/DDBJ databases">
        <authorList>
            <person name="Mah S.A."/>
            <person name="Swanson W.J."/>
            <person name="Moy G.W."/>
            <person name="Vacquier V.D."/>
        </authorList>
    </citation>
    <scope>NUCLEOTIDE SEQUENCE [LARGE SCALE GENOMIC DNA]</scope>
    <source>
        <strain evidence="2 3">GSMNP</strain>
    </source>
</reference>
<feature type="chain" id="PRO_5010334486" evidence="1">
    <location>
        <begin position="17"/>
        <end position="98"/>
    </location>
</feature>
<dbReference type="Proteomes" id="UP000187283">
    <property type="component" value="Unassembled WGS sequence"/>
</dbReference>
<dbReference type="EMBL" id="LSSN01001138">
    <property type="protein sequence ID" value="OMJ20879.1"/>
    <property type="molecule type" value="Genomic_DNA"/>
</dbReference>
<dbReference type="OrthoDB" id="2400069at2759"/>
<accession>A0A1R1Y226</accession>
<sequence length="98" mass="11117">MFLVPIQLILSHLSLELPPETRRYGSEEVLVFPYPLSSGCELRGGSKYEDPATSDIHRIDDARFQTEKKELNLVIVAPKEKRGGQTVEKPCLITIHRN</sequence>
<organism evidence="2 3">
    <name type="scientific">Smittium culicis</name>
    <dbReference type="NCBI Taxonomy" id="133412"/>
    <lineage>
        <taxon>Eukaryota</taxon>
        <taxon>Fungi</taxon>
        <taxon>Fungi incertae sedis</taxon>
        <taxon>Zoopagomycota</taxon>
        <taxon>Kickxellomycotina</taxon>
        <taxon>Harpellomycetes</taxon>
        <taxon>Harpellales</taxon>
        <taxon>Legeriomycetaceae</taxon>
        <taxon>Smittium</taxon>
    </lineage>
</organism>
<proteinExistence type="predicted"/>
<name>A0A1R1Y226_9FUNG</name>
<evidence type="ECO:0000313" key="3">
    <source>
        <dbReference type="Proteomes" id="UP000187283"/>
    </source>
</evidence>
<protein>
    <submittedName>
        <fullName evidence="2">Uncharacterized protein</fullName>
    </submittedName>
</protein>
<keyword evidence="3" id="KW-1185">Reference proteome</keyword>
<feature type="signal peptide" evidence="1">
    <location>
        <begin position="1"/>
        <end position="16"/>
    </location>
</feature>